<dbReference type="EMBL" id="CP094538">
    <property type="protein sequence ID" value="UOE36799.1"/>
    <property type="molecule type" value="Genomic_DNA"/>
</dbReference>
<keyword evidence="2" id="KW-1185">Reference proteome</keyword>
<accession>A0ABY4BCC6</accession>
<protein>
    <recommendedName>
        <fullName evidence="3">Tetratricopeptide repeat protein</fullName>
    </recommendedName>
</protein>
<organism evidence="1 2">
    <name type="scientific">Hymenobacter monticola</name>
    <dbReference type="NCBI Taxonomy" id="1705399"/>
    <lineage>
        <taxon>Bacteria</taxon>
        <taxon>Pseudomonadati</taxon>
        <taxon>Bacteroidota</taxon>
        <taxon>Cytophagia</taxon>
        <taxon>Cytophagales</taxon>
        <taxon>Hymenobacteraceae</taxon>
        <taxon>Hymenobacter</taxon>
    </lineage>
</organism>
<dbReference type="RefSeq" id="WP_243521009.1">
    <property type="nucleotide sequence ID" value="NZ_CP094538.1"/>
</dbReference>
<evidence type="ECO:0008006" key="3">
    <source>
        <dbReference type="Google" id="ProtNLM"/>
    </source>
</evidence>
<sequence length="632" mass="70448">MRKTGWLFLLLLLPTGAWSQVLQAVWAYGPVSYVTPKPLRDSLAYLSRYYRVLSPAALERTTTYLLVHYPESYAADYLLFPKTAVSSRPFSDFRLPLYVYRAEARTARGDFRGAEDDLTSALGLGERSGLGFAQQDWLLSYQEGQPAFMRLTYFQRGRLRLDHLHDTRGGCADMGRSYQLDTVRAGAPRWHGCALPRARGPVNNEQFWVAQRVYQDSLARAADLLHRGQPAAAEGLLRHLAIGQAGPFARIRPTVWRAGLQDGRQVAALLSEAARQRSDYARALAYLDTLAALPSPRPADRYQRGVLLLDDLHDPAGGCDELRWVYDHDTARTAPTHPRWRGCRLPRYKLPVGEDELSEYYRAYQDSLTRAHALSAAPALRLLTRLLNTHAAGRYALRPADTTAQARRSFQQNAQRLLTDTRQLRSEIYAHERDYARARADLDTLIRDYPYHLNNPNNQATLAAYRQRADFRTNYLHDARGGRADLKMALGPGQRYYLEDHFILKGGLLVQGSTAGLEVGLQPGQGKAGRNVGVSVGLEALLAPLVVGPKLSVEGEFGLLGGRLDVVGYVPFAGSSRQLDFRAVPQAGLSVGGLVNLFYGYALPLTENPLPALGRHRISLFINWLKIGKWGG</sequence>
<gene>
    <name evidence="1" type="ORF">MTP16_25315</name>
</gene>
<geneLocation type="plasmid" evidence="1 2">
    <name>unnamed4</name>
</geneLocation>
<evidence type="ECO:0000313" key="2">
    <source>
        <dbReference type="Proteomes" id="UP000831390"/>
    </source>
</evidence>
<reference evidence="1 2" key="1">
    <citation type="submission" date="2022-03" db="EMBL/GenBank/DDBJ databases">
        <title>Hymenobactersp. isolated from the air.</title>
        <authorList>
            <person name="Won M."/>
            <person name="Kwon S.-W."/>
        </authorList>
    </citation>
    <scope>NUCLEOTIDE SEQUENCE [LARGE SCALE GENOMIC DNA]</scope>
    <source>
        <strain evidence="1 2">KACC 22596</strain>
        <plasmid evidence="1 2">unnamed4</plasmid>
    </source>
</reference>
<proteinExistence type="predicted"/>
<dbReference type="Proteomes" id="UP000831390">
    <property type="component" value="Plasmid unnamed4"/>
</dbReference>
<evidence type="ECO:0000313" key="1">
    <source>
        <dbReference type="EMBL" id="UOE36799.1"/>
    </source>
</evidence>
<keyword evidence="1" id="KW-0614">Plasmid</keyword>
<name>A0ABY4BCC6_9BACT</name>